<accession>A0AAF0J1P2</accession>
<sequence length="554" mass="61833">MAMDLEGAREQAEEQALWDKEDNNFDGWDDEDVPTRALFPDDAATFPNAEAALQHAKEQGCDVRQLVARLQLDTLQVIRLINYIRRPATQPRPTPLSIMQLTGHESFLNDDAELQPVPGYENDGLLQLDLAEEATGQDVQSELAMLRQAYNELRLQYAARLGITSADAVDATPAAAPVSTNVDKMYFDSYAGHDIHQTMIADTVRTLSYAQFILSPANAHLIRGKTVMDVGCGSGILSLFCARAGAKQVLAIDASDVAERAKANVEENGFSHVIRVFRGKMEELDEVLAPWAGQVDFLVSEWMGYFLLYESMLPSVLYARDRYLKPNGILAPSHSRMVIAAATDKGVLCERLRFWDQVHGFHMPSMTQGLMDEAATEDVEAASIVSEPATLCDLPLESLPVRQPEFTTPFRLTITKPCTVHGFVSWFDTWFAPRAHEPFRELPPVRISPVQPNEVNGLHLHRQDVVPESASTPGEHVSFTTSPFGKPTHWKQTIFLLKTPIEAQAGTIVDGEMRVYPSKTNERELEVELHYGVDERPMGEKRVATRMIQVYSVR</sequence>
<gene>
    <name evidence="9" type="ORF">MEQU1_003386</name>
</gene>
<dbReference type="InterPro" id="IPR029063">
    <property type="entry name" value="SAM-dependent_MTases_sf"/>
</dbReference>
<keyword evidence="3 7" id="KW-0808">Transferase</keyword>
<proteinExistence type="predicted"/>
<comment type="catalytic activity">
    <reaction evidence="5">
        <text>L-arginyl-[protein] + 2 S-adenosyl-L-methionine = N(omega),N(omega)-dimethyl-L-arginyl-[protein] + 2 S-adenosyl-L-homocysteine + 2 H(+)</text>
        <dbReference type="Rhea" id="RHEA:48096"/>
        <dbReference type="Rhea" id="RHEA-COMP:10532"/>
        <dbReference type="Rhea" id="RHEA-COMP:11991"/>
        <dbReference type="ChEBI" id="CHEBI:15378"/>
        <dbReference type="ChEBI" id="CHEBI:29965"/>
        <dbReference type="ChEBI" id="CHEBI:57856"/>
        <dbReference type="ChEBI" id="CHEBI:59789"/>
        <dbReference type="ChEBI" id="CHEBI:61897"/>
        <dbReference type="EC" id="2.1.1.319"/>
    </reaction>
    <physiologicalReaction direction="left-to-right" evidence="5">
        <dbReference type="Rhea" id="RHEA:48097"/>
    </physiologicalReaction>
</comment>
<dbReference type="EMBL" id="CP119906">
    <property type="protein sequence ID" value="WFD24683.1"/>
    <property type="molecule type" value="Genomic_DNA"/>
</dbReference>
<dbReference type="InterPro" id="IPR025799">
    <property type="entry name" value="Arg_MeTrfase"/>
</dbReference>
<dbReference type="GO" id="GO:0032259">
    <property type="term" value="P:methylation"/>
    <property type="evidence" value="ECO:0007669"/>
    <property type="project" value="UniProtKB-KW"/>
</dbReference>
<dbReference type="SUPFAM" id="SSF53335">
    <property type="entry name" value="S-adenosyl-L-methionine-dependent methyltransferases"/>
    <property type="match status" value="1"/>
</dbReference>
<dbReference type="Pfam" id="PF22528">
    <property type="entry name" value="PRMT_C"/>
    <property type="match status" value="2"/>
</dbReference>
<reference evidence="9" key="1">
    <citation type="submission" date="2023-03" db="EMBL/GenBank/DDBJ databases">
        <title>Mating type loci evolution in Malassezia.</title>
        <authorList>
            <person name="Coelho M.A."/>
        </authorList>
    </citation>
    <scope>NUCLEOTIDE SEQUENCE</scope>
    <source>
        <strain evidence="9">CBS 12830</strain>
    </source>
</reference>
<organism evidence="9 10">
    <name type="scientific">Malassezia equina</name>
    <dbReference type="NCBI Taxonomy" id="1381935"/>
    <lineage>
        <taxon>Eukaryota</taxon>
        <taxon>Fungi</taxon>
        <taxon>Dikarya</taxon>
        <taxon>Basidiomycota</taxon>
        <taxon>Ustilaginomycotina</taxon>
        <taxon>Malasseziomycetes</taxon>
        <taxon>Malasseziales</taxon>
        <taxon>Malasseziaceae</taxon>
        <taxon>Malassezia</taxon>
    </lineage>
</organism>
<feature type="domain" description="Protein arginine N-methyltransferase" evidence="8">
    <location>
        <begin position="475"/>
        <end position="534"/>
    </location>
</feature>
<name>A0AAF0J1P2_9BASI</name>
<evidence type="ECO:0000256" key="1">
    <source>
        <dbReference type="ARBA" id="ARBA00011925"/>
    </source>
</evidence>
<keyword evidence="2 7" id="KW-0489">Methyltransferase</keyword>
<keyword evidence="10" id="KW-1185">Reference proteome</keyword>
<dbReference type="Proteomes" id="UP001214415">
    <property type="component" value="Chromosome 7"/>
</dbReference>
<evidence type="ECO:0000256" key="3">
    <source>
        <dbReference type="ARBA" id="ARBA00022679"/>
    </source>
</evidence>
<dbReference type="GO" id="GO:0035242">
    <property type="term" value="F:protein-arginine omega-N asymmetric methyltransferase activity"/>
    <property type="evidence" value="ECO:0007669"/>
    <property type="project" value="UniProtKB-EC"/>
</dbReference>
<protein>
    <recommendedName>
        <fullName evidence="1">type I protein arginine methyltransferase</fullName>
        <ecNumber evidence="1">2.1.1.319</ecNumber>
    </recommendedName>
</protein>
<keyword evidence="4 7" id="KW-0949">S-adenosyl-L-methionine</keyword>
<evidence type="ECO:0000259" key="8">
    <source>
        <dbReference type="Pfam" id="PF22528"/>
    </source>
</evidence>
<dbReference type="InterPro" id="IPR055135">
    <property type="entry name" value="PRMT_dom"/>
</dbReference>
<evidence type="ECO:0000256" key="6">
    <source>
        <dbReference type="ARBA" id="ARBA00049303"/>
    </source>
</evidence>
<dbReference type="GO" id="GO:0005634">
    <property type="term" value="C:nucleus"/>
    <property type="evidence" value="ECO:0007669"/>
    <property type="project" value="TreeGrafter"/>
</dbReference>
<evidence type="ECO:0000313" key="9">
    <source>
        <dbReference type="EMBL" id="WFD24683.1"/>
    </source>
</evidence>
<evidence type="ECO:0000256" key="2">
    <source>
        <dbReference type="ARBA" id="ARBA00022603"/>
    </source>
</evidence>
<comment type="catalytic activity">
    <reaction evidence="6">
        <text>L-arginyl-[protein] + S-adenosyl-L-methionine = N(omega)-methyl-L-arginyl-[protein] + S-adenosyl-L-homocysteine + H(+)</text>
        <dbReference type="Rhea" id="RHEA:48100"/>
        <dbReference type="Rhea" id="RHEA-COMP:10532"/>
        <dbReference type="Rhea" id="RHEA-COMP:11990"/>
        <dbReference type="ChEBI" id="CHEBI:15378"/>
        <dbReference type="ChEBI" id="CHEBI:29965"/>
        <dbReference type="ChEBI" id="CHEBI:57856"/>
        <dbReference type="ChEBI" id="CHEBI:59789"/>
        <dbReference type="ChEBI" id="CHEBI:65280"/>
    </reaction>
    <physiologicalReaction direction="left-to-right" evidence="6">
        <dbReference type="Rhea" id="RHEA:48101"/>
    </physiologicalReaction>
</comment>
<evidence type="ECO:0000256" key="4">
    <source>
        <dbReference type="ARBA" id="ARBA00022691"/>
    </source>
</evidence>
<evidence type="ECO:0000256" key="5">
    <source>
        <dbReference type="ARBA" id="ARBA00047384"/>
    </source>
</evidence>
<evidence type="ECO:0000313" key="10">
    <source>
        <dbReference type="Proteomes" id="UP001214415"/>
    </source>
</evidence>
<dbReference type="InterPro" id="IPR036236">
    <property type="entry name" value="Znf_C2H2_sf"/>
</dbReference>
<dbReference type="PANTHER" id="PTHR11006">
    <property type="entry name" value="PROTEIN ARGININE N-METHYLTRANSFERASE"/>
    <property type="match status" value="1"/>
</dbReference>
<dbReference type="CDD" id="cd02440">
    <property type="entry name" value="AdoMet_MTases"/>
    <property type="match status" value="1"/>
</dbReference>
<dbReference type="GO" id="GO:0042054">
    <property type="term" value="F:histone methyltransferase activity"/>
    <property type="evidence" value="ECO:0007669"/>
    <property type="project" value="TreeGrafter"/>
</dbReference>
<dbReference type="AlphaFoldDB" id="A0AAF0J1P2"/>
<dbReference type="PANTHER" id="PTHR11006:SF53">
    <property type="entry name" value="PROTEIN ARGININE N-METHYLTRANSFERASE 3"/>
    <property type="match status" value="1"/>
</dbReference>
<dbReference type="Gene3D" id="2.70.160.11">
    <property type="entry name" value="Hnrnp arginine n-methyltransferase1"/>
    <property type="match status" value="1"/>
</dbReference>
<dbReference type="EC" id="2.1.1.319" evidence="1"/>
<dbReference type="PROSITE" id="PS51678">
    <property type="entry name" value="SAM_MT_PRMT"/>
    <property type="match status" value="1"/>
</dbReference>
<dbReference type="FunFam" id="3.40.50.150:FF:000003">
    <property type="entry name" value="Blast:Protein arginine N-methyltransferase 1"/>
    <property type="match status" value="1"/>
</dbReference>
<dbReference type="Gene3D" id="3.40.50.150">
    <property type="entry name" value="Vaccinia Virus protein VP39"/>
    <property type="match status" value="1"/>
</dbReference>
<dbReference type="SUPFAM" id="SSF57667">
    <property type="entry name" value="beta-beta-alpha zinc fingers"/>
    <property type="match status" value="1"/>
</dbReference>
<dbReference type="Pfam" id="PF06325">
    <property type="entry name" value="PrmA"/>
    <property type="match status" value="1"/>
</dbReference>
<evidence type="ECO:0000256" key="7">
    <source>
        <dbReference type="PROSITE-ProRule" id="PRU01015"/>
    </source>
</evidence>
<feature type="domain" description="Protein arginine N-methyltransferase" evidence="8">
    <location>
        <begin position="336"/>
        <end position="435"/>
    </location>
</feature>